<keyword evidence="2" id="KW-1185">Reference proteome</keyword>
<dbReference type="Proteomes" id="UP001497680">
    <property type="component" value="Unassembled WGS sequence"/>
</dbReference>
<evidence type="ECO:0000313" key="2">
    <source>
        <dbReference type="Proteomes" id="UP001497680"/>
    </source>
</evidence>
<accession>A0ACC0D3N5</accession>
<name>A0ACC0D3N5_9PEZI</name>
<dbReference type="EMBL" id="MU394309">
    <property type="protein sequence ID" value="KAI6087173.1"/>
    <property type="molecule type" value="Genomic_DNA"/>
</dbReference>
<reference evidence="1 2" key="1">
    <citation type="journal article" date="2022" name="New Phytol.">
        <title>Ecological generalism drives hyperdiversity of secondary metabolite gene clusters in xylarialean endophytes.</title>
        <authorList>
            <person name="Franco M.E.E."/>
            <person name="Wisecaver J.H."/>
            <person name="Arnold A.E."/>
            <person name="Ju Y.M."/>
            <person name="Slot J.C."/>
            <person name="Ahrendt S."/>
            <person name="Moore L.P."/>
            <person name="Eastman K.E."/>
            <person name="Scott K."/>
            <person name="Konkel Z."/>
            <person name="Mondo S.J."/>
            <person name="Kuo A."/>
            <person name="Hayes R.D."/>
            <person name="Haridas S."/>
            <person name="Andreopoulos B."/>
            <person name="Riley R."/>
            <person name="LaButti K."/>
            <person name="Pangilinan J."/>
            <person name="Lipzen A."/>
            <person name="Amirebrahimi M."/>
            <person name="Yan J."/>
            <person name="Adam C."/>
            <person name="Keymanesh K."/>
            <person name="Ng V."/>
            <person name="Louie K."/>
            <person name="Northen T."/>
            <person name="Drula E."/>
            <person name="Henrissat B."/>
            <person name="Hsieh H.M."/>
            <person name="Youens-Clark K."/>
            <person name="Lutzoni F."/>
            <person name="Miadlikowska J."/>
            <person name="Eastwood D.C."/>
            <person name="Hamelin R.C."/>
            <person name="Grigoriev I.V."/>
            <person name="U'Ren J.M."/>
        </authorList>
    </citation>
    <scope>NUCLEOTIDE SEQUENCE [LARGE SCALE GENOMIC DNA]</scope>
    <source>
        <strain evidence="1 2">ER1909</strain>
    </source>
</reference>
<evidence type="ECO:0000313" key="1">
    <source>
        <dbReference type="EMBL" id="KAI6087173.1"/>
    </source>
</evidence>
<organism evidence="1 2">
    <name type="scientific">Hypoxylon rubiginosum</name>
    <dbReference type="NCBI Taxonomy" id="110542"/>
    <lineage>
        <taxon>Eukaryota</taxon>
        <taxon>Fungi</taxon>
        <taxon>Dikarya</taxon>
        <taxon>Ascomycota</taxon>
        <taxon>Pezizomycotina</taxon>
        <taxon>Sordariomycetes</taxon>
        <taxon>Xylariomycetidae</taxon>
        <taxon>Xylariales</taxon>
        <taxon>Hypoxylaceae</taxon>
        <taxon>Hypoxylon</taxon>
    </lineage>
</organism>
<proteinExistence type="predicted"/>
<gene>
    <name evidence="1" type="ORF">F4821DRAFT_115331</name>
</gene>
<comment type="caution">
    <text evidence="1">The sequence shown here is derived from an EMBL/GenBank/DDBJ whole genome shotgun (WGS) entry which is preliminary data.</text>
</comment>
<sequence>MSGVPLIPFGPKATCTLELCPIEWSVLEYRPSLGGNIAFICVFAGLLFTHTFIGARWKSWWFMSCMGVGCVTEILGYGGRVMLFYNPFSFAGFMMQIICIGTAPVFYSAAIYVTMAKIVENLDPSLSRIKPKLYYVIFIVSDVFSLVLQGVGGGTSTSSNGQSRVAVDLTLVGLSFQVFSMVAFCALIADYMIRYYKAGGRALASIRLRLFVTFLGLAILLILARCAYRVAELSEGYQGDLIHDEPLFIGLEGVLIAVAVLALCIGHPGFVFLPSEKGLKISRKVREEDGIMLQSE</sequence>
<protein>
    <submittedName>
        <fullName evidence="1">RTA1-domain-containing protein</fullName>
    </submittedName>
</protein>